<protein>
    <submittedName>
        <fullName evidence="8">Glutamyl-tRNA(Gln) amidotransferase subunit E</fullName>
    </submittedName>
</protein>
<reference evidence="8" key="2">
    <citation type="journal article" date="2014" name="ISME J.">
        <title>Microbial stratification in low pH oxic and suboxic macroscopic growths along an acid mine drainage.</title>
        <authorList>
            <person name="Mendez-Garcia C."/>
            <person name="Mesa V."/>
            <person name="Sprenger R.R."/>
            <person name="Richter M."/>
            <person name="Diez M.S."/>
            <person name="Solano J."/>
            <person name="Bargiela R."/>
            <person name="Golyshina O.V."/>
            <person name="Manteca A."/>
            <person name="Ramos J.L."/>
            <person name="Gallego J.R."/>
            <person name="Llorente I."/>
            <person name="Martins Dos Santos V.A."/>
            <person name="Jensen O.N."/>
            <person name="Pelaez A.I."/>
            <person name="Sanchez J."/>
            <person name="Ferrer M."/>
        </authorList>
    </citation>
    <scope>NUCLEOTIDE SEQUENCE</scope>
</reference>
<dbReference type="PANTHER" id="PTHR11659">
    <property type="entry name" value="GLUTAMYL-TRNA GLN AMIDOTRANSFERASE SUBUNIT B MITOCHONDRIAL AND PROKARYOTIC PET112-RELATED"/>
    <property type="match status" value="1"/>
</dbReference>
<feature type="region of interest" description="Disordered" evidence="6">
    <location>
        <begin position="237"/>
        <end position="264"/>
    </location>
</feature>
<dbReference type="Gene3D" id="3.30.1360.30">
    <property type="entry name" value="GAD-like domain"/>
    <property type="match status" value="1"/>
</dbReference>
<feature type="domain" description="Asn/Gln amidotransferase" evidence="7">
    <location>
        <begin position="316"/>
        <end position="454"/>
    </location>
</feature>
<keyword evidence="1" id="KW-0436">Ligase</keyword>
<keyword evidence="4" id="KW-0648">Protein biosynthesis</keyword>
<evidence type="ECO:0000256" key="3">
    <source>
        <dbReference type="ARBA" id="ARBA00022840"/>
    </source>
</evidence>
<sequence length="462" mass="49726">KGGEVLYRLDRLGIPLIEIATGPDLTTPEEAREVAEEIGALLRATRRVRRGIGTIREDLNVSTEGGRRIEIKGVQELRRLPQYVEREVERQRVLLEVRDRLRGQNAASAFPPALDVTELLGAIESGPAADAVRHRGVVLAIGLPGFAGLLKSPPNSEERLGRELADQARFLGLRGILHSDELPGAGIGAEETERLRTRLGSGPNDAFVLVADRSAERARAALDRIAARALAALDGIPAETRDPLPDGRSRFSRPLPGRDRMYPETDVAPIPITAADLARIDSGLPERPAVLRERLAQEYHLVPEVVRQVVAGGHVDTFEALAHQGHAPAVVARLLTQDLPAAGGGAEREWPLALLGELLATQESGRFAKEGFPAVLAALTSGASTVDEAIAKAGLSGMSRAELDRLVDRIVDANRGMIVARGEDAFSPLMGDLMHEVRGQRDGQEIATALRKGIARILSEPR</sequence>
<dbReference type="InterPro" id="IPR003789">
    <property type="entry name" value="Asn/Gln_tRNA_amidoTrase-B-like"/>
</dbReference>
<dbReference type="GO" id="GO:0016740">
    <property type="term" value="F:transferase activity"/>
    <property type="evidence" value="ECO:0007669"/>
    <property type="project" value="UniProtKB-KW"/>
</dbReference>
<dbReference type="PANTHER" id="PTHR11659:SF2">
    <property type="entry name" value="GLUTAMYL-TRNA(GLN) AMIDOTRANSFERASE SUBUNIT E"/>
    <property type="match status" value="1"/>
</dbReference>
<keyword evidence="3" id="KW-0067">ATP-binding</keyword>
<proteinExistence type="inferred from homology"/>
<evidence type="ECO:0000256" key="2">
    <source>
        <dbReference type="ARBA" id="ARBA00022741"/>
    </source>
</evidence>
<dbReference type="InterPro" id="IPR042114">
    <property type="entry name" value="GatB_C_1"/>
</dbReference>
<evidence type="ECO:0000256" key="1">
    <source>
        <dbReference type="ARBA" id="ARBA00022598"/>
    </source>
</evidence>
<dbReference type="InterPro" id="IPR023168">
    <property type="entry name" value="GatB_Yqey_C_2"/>
</dbReference>
<dbReference type="GO" id="GO:0050567">
    <property type="term" value="F:glutaminyl-tRNA synthase (glutamine-hydrolyzing) activity"/>
    <property type="evidence" value="ECO:0007669"/>
    <property type="project" value="TreeGrafter"/>
</dbReference>
<dbReference type="EMBL" id="AUZY01001737">
    <property type="protein sequence ID" value="EQD74050.1"/>
    <property type="molecule type" value="Genomic_DNA"/>
</dbReference>
<dbReference type="InterPro" id="IPR004115">
    <property type="entry name" value="GAD-like_sf"/>
</dbReference>
<dbReference type="InterPro" id="IPR017958">
    <property type="entry name" value="Gln-tRNA_amidoTrfase_suB_CS"/>
</dbReference>
<evidence type="ECO:0000256" key="4">
    <source>
        <dbReference type="ARBA" id="ARBA00022917"/>
    </source>
</evidence>
<dbReference type="InterPro" id="IPR018027">
    <property type="entry name" value="Asn/Gln_amidotransferase"/>
</dbReference>
<keyword evidence="8" id="KW-0808">Transferase</keyword>
<organism evidence="8">
    <name type="scientific">mine drainage metagenome</name>
    <dbReference type="NCBI Taxonomy" id="410659"/>
    <lineage>
        <taxon>unclassified sequences</taxon>
        <taxon>metagenomes</taxon>
        <taxon>ecological metagenomes</taxon>
    </lineage>
</organism>
<dbReference type="SUPFAM" id="SSF55931">
    <property type="entry name" value="Glutamine synthetase/guanido kinase"/>
    <property type="match status" value="1"/>
</dbReference>
<dbReference type="SUPFAM" id="SSF89095">
    <property type="entry name" value="GatB/YqeY motif"/>
    <property type="match status" value="2"/>
</dbReference>
<comment type="catalytic activity">
    <reaction evidence="5">
        <text>L-glutamyl-tRNA(Gln) + L-glutamine + ATP + H2O = L-glutaminyl-tRNA(Gln) + L-glutamate + ADP + phosphate + H(+)</text>
        <dbReference type="Rhea" id="RHEA:17521"/>
        <dbReference type="Rhea" id="RHEA-COMP:9681"/>
        <dbReference type="Rhea" id="RHEA-COMP:9684"/>
        <dbReference type="ChEBI" id="CHEBI:15377"/>
        <dbReference type="ChEBI" id="CHEBI:15378"/>
        <dbReference type="ChEBI" id="CHEBI:29985"/>
        <dbReference type="ChEBI" id="CHEBI:30616"/>
        <dbReference type="ChEBI" id="CHEBI:43474"/>
        <dbReference type="ChEBI" id="CHEBI:58359"/>
        <dbReference type="ChEBI" id="CHEBI:78520"/>
        <dbReference type="ChEBI" id="CHEBI:78521"/>
        <dbReference type="ChEBI" id="CHEBI:456216"/>
    </reaction>
</comment>
<comment type="caution">
    <text evidence="8">The sequence shown here is derived from an EMBL/GenBank/DDBJ whole genome shotgun (WGS) entry which is preliminary data.</text>
</comment>
<dbReference type="InterPro" id="IPR014746">
    <property type="entry name" value="Gln_synth/guanido_kin_cat_dom"/>
</dbReference>
<dbReference type="InterPro" id="IPR029351">
    <property type="entry name" value="GAD_dom"/>
</dbReference>
<feature type="non-terminal residue" evidence="8">
    <location>
        <position position="1"/>
    </location>
</feature>
<dbReference type="Pfam" id="PF02938">
    <property type="entry name" value="GAD"/>
    <property type="match status" value="1"/>
</dbReference>
<dbReference type="InterPro" id="IPR004414">
    <property type="entry name" value="GatE"/>
</dbReference>
<dbReference type="Gene3D" id="1.10.10.410">
    <property type="match status" value="1"/>
</dbReference>
<dbReference type="SMART" id="SM00845">
    <property type="entry name" value="GatB_Yqey"/>
    <property type="match status" value="1"/>
</dbReference>
<name>T1CVP5_9ZZZZ</name>
<evidence type="ECO:0000256" key="6">
    <source>
        <dbReference type="SAM" id="MobiDB-lite"/>
    </source>
</evidence>
<dbReference type="InterPro" id="IPR006075">
    <property type="entry name" value="Asn/Gln-tRNA_Trfase_suB/E_cat"/>
</dbReference>
<dbReference type="GO" id="GO:0005737">
    <property type="term" value="C:cytoplasm"/>
    <property type="evidence" value="ECO:0007669"/>
    <property type="project" value="InterPro"/>
</dbReference>
<dbReference type="GO" id="GO:0005524">
    <property type="term" value="F:ATP binding"/>
    <property type="evidence" value="ECO:0007669"/>
    <property type="project" value="UniProtKB-KW"/>
</dbReference>
<gene>
    <name evidence="8" type="ORF">B1B_02895</name>
</gene>
<dbReference type="Pfam" id="PF02637">
    <property type="entry name" value="GatB_Yqey"/>
    <property type="match status" value="1"/>
</dbReference>
<dbReference type="SUPFAM" id="SSF55261">
    <property type="entry name" value="GAD domain-like"/>
    <property type="match status" value="1"/>
</dbReference>
<evidence type="ECO:0000256" key="5">
    <source>
        <dbReference type="ARBA" id="ARBA00047913"/>
    </source>
</evidence>
<dbReference type="GO" id="GO:0070681">
    <property type="term" value="P:glutaminyl-tRNAGln biosynthesis via transamidation"/>
    <property type="evidence" value="ECO:0007669"/>
    <property type="project" value="TreeGrafter"/>
</dbReference>
<dbReference type="GO" id="GO:0006412">
    <property type="term" value="P:translation"/>
    <property type="evidence" value="ECO:0007669"/>
    <property type="project" value="UniProtKB-KW"/>
</dbReference>
<dbReference type="NCBIfam" id="TIGR00134">
    <property type="entry name" value="gatE_arch"/>
    <property type="match status" value="1"/>
</dbReference>
<dbReference type="InterPro" id="IPR017959">
    <property type="entry name" value="Asn/Gln-tRNA_amidoTrfase_suB/E"/>
</dbReference>
<evidence type="ECO:0000313" key="8">
    <source>
        <dbReference type="EMBL" id="EQD74050.1"/>
    </source>
</evidence>
<evidence type="ECO:0000259" key="7">
    <source>
        <dbReference type="SMART" id="SM00845"/>
    </source>
</evidence>
<dbReference type="AlphaFoldDB" id="T1CVP5"/>
<dbReference type="GO" id="GO:0004812">
    <property type="term" value="F:aminoacyl-tRNA ligase activity"/>
    <property type="evidence" value="ECO:0007669"/>
    <property type="project" value="InterPro"/>
</dbReference>
<dbReference type="Gene3D" id="1.10.150.380">
    <property type="entry name" value="GatB domain, N-terminal subdomain"/>
    <property type="match status" value="1"/>
</dbReference>
<dbReference type="Pfam" id="PF02934">
    <property type="entry name" value="GatB_N"/>
    <property type="match status" value="1"/>
</dbReference>
<dbReference type="PROSITE" id="PS01234">
    <property type="entry name" value="GATB"/>
    <property type="match status" value="1"/>
</dbReference>
<reference evidence="8" key="1">
    <citation type="submission" date="2013-08" db="EMBL/GenBank/DDBJ databases">
        <authorList>
            <person name="Mendez C."/>
            <person name="Richter M."/>
            <person name="Ferrer M."/>
            <person name="Sanchez J."/>
        </authorList>
    </citation>
    <scope>NUCLEOTIDE SEQUENCE</scope>
</reference>
<feature type="compositionally biased region" description="Basic and acidic residues" evidence="6">
    <location>
        <begin position="239"/>
        <end position="249"/>
    </location>
</feature>
<keyword evidence="2" id="KW-0547">Nucleotide-binding</keyword>
<accession>T1CVP5</accession>
<dbReference type="HAMAP" id="MF_00588">
    <property type="entry name" value="GatE"/>
    <property type="match status" value="1"/>
</dbReference>
<feature type="non-terminal residue" evidence="8">
    <location>
        <position position="462"/>
    </location>
</feature>